<accession>A0A1S2Q670</accession>
<sequence>MPTTRNARLPDPDVARRVISEAVPEFGARIAAQASVRAAALRPFLERRRLRASRGEAEDLMSDINEWGGDMSVMLWRFFPPGDPGSSVCTAGISEAVWPIAKVLNRDGHERLRRASDGELSSILDKLHAGLVTLANSRGRSVPRPVLPAQHPPKFARLREDAAAEAVADQLAQLVNEGVELYEAAGKGSPPGSVRGARNWSRFEHILEPFLTAEVRRRYQASTYGFGCAELLATGQTPWPTINKRRQREFREIAAGIAPRVHAAYVGIAINYLAEVLELMPDYAEASGQGKRRDPVTVYGNVGAIHSEVNNSHISVADTVTSIGATITTIADRGETDVAAALRGLTEAIQQAPELAEDRRAQLLDSAADIADAAVAPEEPRRLNRARNAMAAITAAAGASSQIAQAVDAWHQAAGHLL</sequence>
<name>A0A1S2Q670_9ACTN</name>
<organism evidence="1 2">
    <name type="scientific">Streptomyces monashensis</name>
    <dbReference type="NCBI Taxonomy" id="1678012"/>
    <lineage>
        <taxon>Bacteria</taxon>
        <taxon>Bacillati</taxon>
        <taxon>Actinomycetota</taxon>
        <taxon>Actinomycetes</taxon>
        <taxon>Kitasatosporales</taxon>
        <taxon>Streptomycetaceae</taxon>
        <taxon>Streptomyces</taxon>
    </lineage>
</organism>
<dbReference type="Proteomes" id="UP000179642">
    <property type="component" value="Unassembled WGS sequence"/>
</dbReference>
<gene>
    <name evidence="1" type="ORF">BIV23_25860</name>
</gene>
<dbReference type="AlphaFoldDB" id="A0A1S2Q670"/>
<proteinExistence type="predicted"/>
<keyword evidence="2" id="KW-1185">Reference proteome</keyword>
<evidence type="ECO:0000313" key="1">
    <source>
        <dbReference type="EMBL" id="OIK01650.1"/>
    </source>
</evidence>
<evidence type="ECO:0000313" key="2">
    <source>
        <dbReference type="Proteomes" id="UP000179642"/>
    </source>
</evidence>
<dbReference type="RefSeq" id="WP_071383364.1">
    <property type="nucleotide sequence ID" value="NZ_MLYO01000043.1"/>
</dbReference>
<reference evidence="1 2" key="1">
    <citation type="submission" date="2016-10" db="EMBL/GenBank/DDBJ databases">
        <title>Genome sequence of Streptomyces sp. MUSC 1.</title>
        <authorList>
            <person name="Lee L.-H."/>
            <person name="Ser H.-L."/>
            <person name="Law J.W.-F."/>
        </authorList>
    </citation>
    <scope>NUCLEOTIDE SEQUENCE [LARGE SCALE GENOMIC DNA]</scope>
    <source>
        <strain evidence="1 2">MUSC 1</strain>
    </source>
</reference>
<dbReference type="EMBL" id="MLYO01000043">
    <property type="protein sequence ID" value="OIK01650.1"/>
    <property type="molecule type" value="Genomic_DNA"/>
</dbReference>
<protein>
    <submittedName>
        <fullName evidence="1">Uncharacterized protein</fullName>
    </submittedName>
</protein>
<dbReference type="OrthoDB" id="4351198at2"/>
<comment type="caution">
    <text evidence="1">The sequence shown here is derived from an EMBL/GenBank/DDBJ whole genome shotgun (WGS) entry which is preliminary data.</text>
</comment>